<dbReference type="CDD" id="cd20406">
    <property type="entry name" value="Tudor_Agenet_AtDUF_rpt2_4"/>
    <property type="match status" value="2"/>
</dbReference>
<dbReference type="SMART" id="SM00743">
    <property type="entry name" value="Agenet"/>
    <property type="match status" value="4"/>
</dbReference>
<organism evidence="2 3">
    <name type="scientific">Dioscorea zingiberensis</name>
    <dbReference type="NCBI Taxonomy" id="325984"/>
    <lineage>
        <taxon>Eukaryota</taxon>
        <taxon>Viridiplantae</taxon>
        <taxon>Streptophyta</taxon>
        <taxon>Embryophyta</taxon>
        <taxon>Tracheophyta</taxon>
        <taxon>Spermatophyta</taxon>
        <taxon>Magnoliopsida</taxon>
        <taxon>Liliopsida</taxon>
        <taxon>Dioscoreales</taxon>
        <taxon>Dioscoreaceae</taxon>
        <taxon>Dioscorea</taxon>
    </lineage>
</organism>
<dbReference type="Gene3D" id="2.30.30.140">
    <property type="match status" value="1"/>
</dbReference>
<accession>A0A9D5HL60</accession>
<dbReference type="OrthoDB" id="2020707at2759"/>
<feature type="domain" description="Agenet" evidence="1">
    <location>
        <begin position="82"/>
        <end position="137"/>
    </location>
</feature>
<name>A0A9D5HL60_9LILI</name>
<comment type="caution">
    <text evidence="2">The sequence shown here is derived from an EMBL/GenBank/DDBJ whole genome shotgun (WGS) entry which is preliminary data.</text>
</comment>
<dbReference type="AlphaFoldDB" id="A0A9D5HL60"/>
<evidence type="ECO:0000313" key="2">
    <source>
        <dbReference type="EMBL" id="KAJ0979967.1"/>
    </source>
</evidence>
<reference evidence="2" key="2">
    <citation type="journal article" date="2022" name="Hortic Res">
        <title>The genome of Dioscorea zingiberensis sheds light on the biosynthesis, origin and evolution of the medicinally important diosgenin saponins.</title>
        <authorList>
            <person name="Li Y."/>
            <person name="Tan C."/>
            <person name="Li Z."/>
            <person name="Guo J."/>
            <person name="Li S."/>
            <person name="Chen X."/>
            <person name="Wang C."/>
            <person name="Dai X."/>
            <person name="Yang H."/>
            <person name="Song W."/>
            <person name="Hou L."/>
            <person name="Xu J."/>
            <person name="Tong Z."/>
            <person name="Xu A."/>
            <person name="Yuan X."/>
            <person name="Wang W."/>
            <person name="Yang Q."/>
            <person name="Chen L."/>
            <person name="Sun Z."/>
            <person name="Wang K."/>
            <person name="Pan B."/>
            <person name="Chen J."/>
            <person name="Bao Y."/>
            <person name="Liu F."/>
            <person name="Qi X."/>
            <person name="Gang D.R."/>
            <person name="Wen J."/>
            <person name="Li J."/>
        </authorList>
    </citation>
    <scope>NUCLEOTIDE SEQUENCE</scope>
    <source>
        <strain evidence="2">Dzin_1.0</strain>
    </source>
</reference>
<dbReference type="CDD" id="cd20405">
    <property type="entry name" value="Tudor_Agenet_AtDUF_rpt1_3"/>
    <property type="match status" value="2"/>
</dbReference>
<dbReference type="InterPro" id="IPR014002">
    <property type="entry name" value="Agenet_dom_plant"/>
</dbReference>
<dbReference type="InterPro" id="IPR008395">
    <property type="entry name" value="Agenet-like_dom"/>
</dbReference>
<sequence>MMRPPGEPFRTGDKVEVSIDKEGFRGSWYEARVARFMPNLALYTIDYETIVVDTQDCRPLRETVPASNVRPRPPYLGAAWGERYAIHQLVDAYHNEGWWTGAVSEVRGEQYSVFFPSTGETIAFRPSEVRAHLDWVNDRWVVPDPKRMTKTEFREGRLVEVSSDEEGFCGAWFTATIIQLIGKKKFLVEYKDLKTDDETEFLKERVDSLHIRPTPPAIPVPEKFNLLEEIDAFHNDGWWEGVISKVLGGSKYIVYFRHFNEELEFGHEDLRLHYDWIDGRWLRRTSQALLGW</sequence>
<gene>
    <name evidence="2" type="ORF">J5N97_015441</name>
</gene>
<evidence type="ECO:0000313" key="3">
    <source>
        <dbReference type="Proteomes" id="UP001085076"/>
    </source>
</evidence>
<feature type="domain" description="Agenet" evidence="1">
    <location>
        <begin position="222"/>
        <end position="278"/>
    </location>
</feature>
<proteinExistence type="predicted"/>
<dbReference type="PANTHER" id="PTHR31917:SF147">
    <property type="entry name" value="AGENET DOMAIN-CONTAINING PROTEIN"/>
    <property type="match status" value="1"/>
</dbReference>
<keyword evidence="3" id="KW-1185">Reference proteome</keyword>
<protein>
    <recommendedName>
        <fullName evidence="1">Agenet domain-containing protein</fullName>
    </recommendedName>
</protein>
<feature type="domain" description="Agenet" evidence="1">
    <location>
        <begin position="7"/>
        <end position="77"/>
    </location>
</feature>
<feature type="domain" description="Agenet" evidence="1">
    <location>
        <begin position="151"/>
        <end position="219"/>
    </location>
</feature>
<dbReference type="PANTHER" id="PTHR31917">
    <property type="entry name" value="AGENET DOMAIN-CONTAINING PROTEIN-RELATED"/>
    <property type="match status" value="1"/>
</dbReference>
<evidence type="ECO:0000259" key="1">
    <source>
        <dbReference type="SMART" id="SM00743"/>
    </source>
</evidence>
<dbReference type="EMBL" id="JAGGNH010000003">
    <property type="protein sequence ID" value="KAJ0979967.1"/>
    <property type="molecule type" value="Genomic_DNA"/>
</dbReference>
<reference evidence="2" key="1">
    <citation type="submission" date="2021-03" db="EMBL/GenBank/DDBJ databases">
        <authorList>
            <person name="Li Z."/>
            <person name="Yang C."/>
        </authorList>
    </citation>
    <scope>NUCLEOTIDE SEQUENCE</scope>
    <source>
        <strain evidence="2">Dzin_1.0</strain>
        <tissue evidence="2">Leaf</tissue>
    </source>
</reference>
<dbReference type="Pfam" id="PF05641">
    <property type="entry name" value="Agenet"/>
    <property type="match status" value="3"/>
</dbReference>
<dbReference type="Proteomes" id="UP001085076">
    <property type="component" value="Miscellaneous, Linkage group lg03"/>
</dbReference>